<organism evidence="2">
    <name type="scientific">Cacopsylla melanoneura</name>
    <dbReference type="NCBI Taxonomy" id="428564"/>
    <lineage>
        <taxon>Eukaryota</taxon>
        <taxon>Metazoa</taxon>
        <taxon>Ecdysozoa</taxon>
        <taxon>Arthropoda</taxon>
        <taxon>Hexapoda</taxon>
        <taxon>Insecta</taxon>
        <taxon>Pterygota</taxon>
        <taxon>Neoptera</taxon>
        <taxon>Paraneoptera</taxon>
        <taxon>Hemiptera</taxon>
        <taxon>Sternorrhyncha</taxon>
        <taxon>Psylloidea</taxon>
        <taxon>Psyllidae</taxon>
        <taxon>Psyllinae</taxon>
        <taxon>Cacopsylla</taxon>
    </lineage>
</organism>
<keyword evidence="1" id="KW-0812">Transmembrane</keyword>
<feature type="transmembrane region" description="Helical" evidence="1">
    <location>
        <begin position="30"/>
        <end position="51"/>
    </location>
</feature>
<dbReference type="EMBL" id="HBUF01045303">
    <property type="protein sequence ID" value="CAG6619378.1"/>
    <property type="molecule type" value="Transcribed_RNA"/>
</dbReference>
<feature type="transmembrane region" description="Helical" evidence="1">
    <location>
        <begin position="63"/>
        <end position="81"/>
    </location>
</feature>
<proteinExistence type="predicted"/>
<dbReference type="AlphaFoldDB" id="A0A8D8M2B3"/>
<reference evidence="2" key="1">
    <citation type="submission" date="2021-05" db="EMBL/GenBank/DDBJ databases">
        <authorList>
            <person name="Alioto T."/>
            <person name="Alioto T."/>
            <person name="Gomez Garrido J."/>
        </authorList>
    </citation>
    <scope>NUCLEOTIDE SEQUENCE</scope>
</reference>
<keyword evidence="1" id="KW-0472">Membrane</keyword>
<sequence>MEMSGKVMEHGNRSPNFCGHPVSQTLRLCVYHYLLCIIYLHLCRFVVYYVVYIDIVYVYQNGFFFFPIFCSFVLSFTQYSFPGDPYLPFYLIRVTYGVLPF</sequence>
<protein>
    <submittedName>
        <fullName evidence="2">Uncharacterized protein</fullName>
    </submittedName>
</protein>
<accession>A0A8D8M2B3</accession>
<keyword evidence="1" id="KW-1133">Transmembrane helix</keyword>
<evidence type="ECO:0000256" key="1">
    <source>
        <dbReference type="SAM" id="Phobius"/>
    </source>
</evidence>
<name>A0A8D8M2B3_9HEMI</name>
<evidence type="ECO:0000313" key="2">
    <source>
        <dbReference type="EMBL" id="CAG6619378.1"/>
    </source>
</evidence>